<evidence type="ECO:0000256" key="3">
    <source>
        <dbReference type="ARBA" id="ARBA00022452"/>
    </source>
</evidence>
<evidence type="ECO:0000256" key="14">
    <source>
        <dbReference type="SAM" id="SignalP"/>
    </source>
</evidence>
<dbReference type="Pfam" id="PF07715">
    <property type="entry name" value="Plug"/>
    <property type="match status" value="1"/>
</dbReference>
<evidence type="ECO:0000259" key="16">
    <source>
        <dbReference type="Pfam" id="PF07715"/>
    </source>
</evidence>
<dbReference type="STRING" id="697282.Mettu_0880"/>
<dbReference type="CDD" id="cd01347">
    <property type="entry name" value="ligand_gated_channel"/>
    <property type="match status" value="1"/>
</dbReference>
<dbReference type="SUPFAM" id="SSF56935">
    <property type="entry name" value="Porins"/>
    <property type="match status" value="1"/>
</dbReference>
<evidence type="ECO:0000256" key="7">
    <source>
        <dbReference type="ARBA" id="ARBA00023004"/>
    </source>
</evidence>
<evidence type="ECO:0000256" key="9">
    <source>
        <dbReference type="ARBA" id="ARBA00023077"/>
    </source>
</evidence>
<keyword evidence="17" id="KW-0675">Receptor</keyword>
<evidence type="ECO:0000256" key="10">
    <source>
        <dbReference type="ARBA" id="ARBA00023136"/>
    </source>
</evidence>
<dbReference type="InterPro" id="IPR037066">
    <property type="entry name" value="Plug_dom_sf"/>
</dbReference>
<keyword evidence="10 12" id="KW-0472">Membrane</keyword>
<keyword evidence="2 12" id="KW-0813">Transport</keyword>
<evidence type="ECO:0000256" key="5">
    <source>
        <dbReference type="ARBA" id="ARBA00022692"/>
    </source>
</evidence>
<dbReference type="AlphaFoldDB" id="G3IQJ6"/>
<evidence type="ECO:0000313" key="18">
    <source>
        <dbReference type="Proteomes" id="UP000004664"/>
    </source>
</evidence>
<evidence type="ECO:0000256" key="13">
    <source>
        <dbReference type="RuleBase" id="RU003357"/>
    </source>
</evidence>
<dbReference type="EMBL" id="JH109152">
    <property type="protein sequence ID" value="EGW22082.1"/>
    <property type="molecule type" value="Genomic_DNA"/>
</dbReference>
<sequence precursor="true">MLRRTRHIVFMTAILAGATVQADNSITLEPMVVEGVAPPGNGLMNPQNAARSHSVVSRAAIEQKNTLNNAYQAMDLLPGVNTYSYDATGLFGGGLRMRGFNSDQIGVSIDGAPINDAGNYAVYPSELVDLENLEEISVTQGSSATDAPMVGATGGSIGFVTSDPSDHSRFRVQQSYGAYNAYKTFLRADTGYLGDNRFKAFISVSKAEAEKWKGYGGADREHLDFKGVLNLAPGSSITGGLLYNEMLNNNLRTLTLAEIQTLGRDADFGGQAPQHLAGINGSAQVEKIPSDLYYNLNLNPYRNYLATLQGRFQLLPNLKLDVDPYYSYGYGTGGNQLRTLAESNVANKLGGGIRDINRDGDTRDTIMVYSGAVTETERPGVTARMHSQISNHHLMAGYWFEYAHHCRTQPAVPFDAAGQSIDPWLDNSSLYLLRQSSSPYQGRDFLTLNTSQSFFGQDDIGFLNDKLTLSLGLRYTQIQRDFTNYASEGGGADYNIKQTYARPLPSVGVRYQFTDTQQVFVNRAENFKAPPDSVFYGLINGGSFNNQGKLTGYTLNTVNVGEELATNWDLGYRYTGKDVSFSGTLFYIDYRNRIASAFDPINNISTNYNVGDSTTQGVELESAWRFLPNWSVYGSFTYTDSRIGQNLQTAANTVEATAGKAFPDVPSYMAGAALQYRDGPWSGSVSAKYTGARYSTLVNDESINGYTLVSFDAGYRLPSTGWFRDPTMRLNVYNLLDQNYLNLNAGSGSGFTNRALGVGGSAPSYYVGAPRSFSVMLSTDF</sequence>
<evidence type="ECO:0000256" key="6">
    <source>
        <dbReference type="ARBA" id="ARBA00022729"/>
    </source>
</evidence>
<dbReference type="Pfam" id="PF00593">
    <property type="entry name" value="TonB_dep_Rec_b-barrel"/>
    <property type="match status" value="1"/>
</dbReference>
<keyword evidence="11 12" id="KW-0998">Cell outer membrane</keyword>
<keyword evidence="8" id="KW-0406">Ion transport</keyword>
<keyword evidence="4" id="KW-0410">Iron transport</keyword>
<evidence type="ECO:0000256" key="1">
    <source>
        <dbReference type="ARBA" id="ARBA00004571"/>
    </source>
</evidence>
<evidence type="ECO:0000313" key="17">
    <source>
        <dbReference type="EMBL" id="EGW22082.1"/>
    </source>
</evidence>
<accession>G3IQJ6</accession>
<proteinExistence type="inferred from homology"/>
<dbReference type="InterPro" id="IPR012910">
    <property type="entry name" value="Plug_dom"/>
</dbReference>
<dbReference type="PANTHER" id="PTHR32552">
    <property type="entry name" value="FERRICHROME IRON RECEPTOR-RELATED"/>
    <property type="match status" value="1"/>
</dbReference>
<dbReference type="PANTHER" id="PTHR32552:SF89">
    <property type="entry name" value="CATECHOLATE SIDEROPHORE RECEPTOR FIU"/>
    <property type="match status" value="1"/>
</dbReference>
<evidence type="ECO:0000256" key="11">
    <source>
        <dbReference type="ARBA" id="ARBA00023237"/>
    </source>
</evidence>
<evidence type="ECO:0000256" key="8">
    <source>
        <dbReference type="ARBA" id="ARBA00023065"/>
    </source>
</evidence>
<reference evidence="17 18" key="1">
    <citation type="submission" date="2011-06" db="EMBL/GenBank/DDBJ databases">
        <title>Genomic sequence of Methylobacter tundripaludum SV96.</title>
        <authorList>
            <consortium name="US DOE Joint Genome Institute"/>
            <person name="Lucas S."/>
            <person name="Han J."/>
            <person name="Lapidus A."/>
            <person name="Cheng J.-F."/>
            <person name="Goodwin L."/>
            <person name="Pitluck S."/>
            <person name="Held B."/>
            <person name="Detter J.C."/>
            <person name="Han C."/>
            <person name="Tapia R."/>
            <person name="Land M."/>
            <person name="Hauser L."/>
            <person name="Kyrpides N."/>
            <person name="Ivanova N."/>
            <person name="Ovchinnikova G."/>
            <person name="Pagani I."/>
            <person name="Klotz M.G."/>
            <person name="Dispirito A.A."/>
            <person name="Murrell J.C."/>
            <person name="Dunfield P."/>
            <person name="Kalyuzhnaya M.G."/>
            <person name="Svenning M."/>
            <person name="Trotsenko Y.A."/>
            <person name="Stein L.Y."/>
            <person name="Woyke T."/>
        </authorList>
    </citation>
    <scope>NUCLEOTIDE SEQUENCE [LARGE SCALE GENOMIC DNA]</scope>
    <source>
        <strain evidence="18">ATCC BAA-1195 / DSM 17260 / SV96</strain>
    </source>
</reference>
<gene>
    <name evidence="17" type="ORF">Mettu_0880</name>
</gene>
<feature type="chain" id="PRO_5003445426" evidence="14">
    <location>
        <begin position="23"/>
        <end position="781"/>
    </location>
</feature>
<dbReference type="Gene3D" id="2.170.130.10">
    <property type="entry name" value="TonB-dependent receptor, plug domain"/>
    <property type="match status" value="1"/>
</dbReference>
<organism evidence="17 18">
    <name type="scientific">Methylobacter tundripaludum (strain ATCC BAA-1195 / DSM 17260 / SV96)</name>
    <dbReference type="NCBI Taxonomy" id="697282"/>
    <lineage>
        <taxon>Bacteria</taxon>
        <taxon>Pseudomonadati</taxon>
        <taxon>Pseudomonadota</taxon>
        <taxon>Gammaproteobacteria</taxon>
        <taxon>Methylococcales</taxon>
        <taxon>Methylococcaceae</taxon>
        <taxon>Methylobacter</taxon>
    </lineage>
</organism>
<keyword evidence="9 13" id="KW-0798">TonB box</keyword>
<dbReference type="HOGENOM" id="CLU_017621_0_0_6"/>
<dbReference type="GO" id="GO:0015344">
    <property type="term" value="F:siderophore uptake transmembrane transporter activity"/>
    <property type="evidence" value="ECO:0007669"/>
    <property type="project" value="TreeGrafter"/>
</dbReference>
<feature type="signal peptide" evidence="14">
    <location>
        <begin position="1"/>
        <end position="22"/>
    </location>
</feature>
<evidence type="ECO:0000256" key="2">
    <source>
        <dbReference type="ARBA" id="ARBA00022448"/>
    </source>
</evidence>
<keyword evidence="7" id="KW-0408">Iron</keyword>
<comment type="similarity">
    <text evidence="12 13">Belongs to the TonB-dependent receptor family.</text>
</comment>
<dbReference type="eggNOG" id="COG4772">
    <property type="taxonomic scope" value="Bacteria"/>
</dbReference>
<protein>
    <submittedName>
        <fullName evidence="17">TonB-dependent receptor</fullName>
    </submittedName>
</protein>
<name>G3IQJ6_METTV</name>
<evidence type="ECO:0000256" key="12">
    <source>
        <dbReference type="PROSITE-ProRule" id="PRU01360"/>
    </source>
</evidence>
<dbReference type="InterPro" id="IPR000531">
    <property type="entry name" value="Beta-barrel_TonB"/>
</dbReference>
<dbReference type="InterPro" id="IPR039426">
    <property type="entry name" value="TonB-dep_rcpt-like"/>
</dbReference>
<feature type="domain" description="TonB-dependent receptor plug" evidence="16">
    <location>
        <begin position="47"/>
        <end position="147"/>
    </location>
</feature>
<keyword evidence="6 14" id="KW-0732">Signal</keyword>
<comment type="subcellular location">
    <subcellularLocation>
        <location evidence="1 12">Cell outer membrane</location>
        <topology evidence="1 12">Multi-pass membrane protein</topology>
    </subcellularLocation>
</comment>
<evidence type="ECO:0000259" key="15">
    <source>
        <dbReference type="Pfam" id="PF00593"/>
    </source>
</evidence>
<evidence type="ECO:0000256" key="4">
    <source>
        <dbReference type="ARBA" id="ARBA00022496"/>
    </source>
</evidence>
<dbReference type="Gene3D" id="2.40.170.20">
    <property type="entry name" value="TonB-dependent receptor, beta-barrel domain"/>
    <property type="match status" value="1"/>
</dbReference>
<feature type="domain" description="TonB-dependent receptor-like beta-barrel" evidence="15">
    <location>
        <begin position="260"/>
        <end position="735"/>
    </location>
</feature>
<dbReference type="Proteomes" id="UP000004664">
    <property type="component" value="Unassembled WGS sequence"/>
</dbReference>
<dbReference type="InterPro" id="IPR036942">
    <property type="entry name" value="Beta-barrel_TonB_sf"/>
</dbReference>
<keyword evidence="3 12" id="KW-1134">Transmembrane beta strand</keyword>
<dbReference type="PROSITE" id="PS52016">
    <property type="entry name" value="TONB_DEPENDENT_REC_3"/>
    <property type="match status" value="1"/>
</dbReference>
<dbReference type="GO" id="GO:0009279">
    <property type="term" value="C:cell outer membrane"/>
    <property type="evidence" value="ECO:0007669"/>
    <property type="project" value="UniProtKB-SubCell"/>
</dbReference>
<keyword evidence="18" id="KW-1185">Reference proteome</keyword>
<keyword evidence="5 12" id="KW-0812">Transmembrane</keyword>